<evidence type="ECO:0000313" key="4">
    <source>
        <dbReference type="Proteomes" id="UP001277471"/>
    </source>
</evidence>
<dbReference type="GeneID" id="56447660"/>
<evidence type="ECO:0000313" key="1">
    <source>
        <dbReference type="EMBL" id="MDX5949936.1"/>
    </source>
</evidence>
<dbReference type="Proteomes" id="UP000298774">
    <property type="component" value="Plasmid p3"/>
</dbReference>
<name>A0A4D8QU41_AZOBR</name>
<sequence length="110" mass="12219">MDEDPDAVAIVAARRAGLGEAVEVEPWCRWVWRAWHDLADDRHWRPGGLGPATPCRIPWSVVTAYADRNAVDADLLRTLLHHMDELYLAWWAETSRQSAAQTGGEAGEGA</sequence>
<keyword evidence="2" id="KW-0614">Plasmid</keyword>
<protein>
    <submittedName>
        <fullName evidence="2">Uncharacterized protein</fullName>
    </submittedName>
</protein>
<dbReference type="RefSeq" id="WP_035681715.1">
    <property type="nucleotide sequence ID" value="NZ_CP032342.1"/>
</dbReference>
<reference evidence="1 4" key="2">
    <citation type="submission" date="2023-11" db="EMBL/GenBank/DDBJ databases">
        <title>MicrobeMod: A computational toolkit for identifying prokaryotic methylation and restriction-modification with nanopore sequencing.</title>
        <authorList>
            <person name="Crits-Christoph A."/>
            <person name="Kang S.C."/>
            <person name="Lee H."/>
            <person name="Ostrov N."/>
        </authorList>
    </citation>
    <scope>NUCLEOTIDE SEQUENCE [LARGE SCALE GENOMIC DNA]</scope>
    <source>
        <strain evidence="1 4">ATCC 29145</strain>
    </source>
</reference>
<reference evidence="2 3" key="1">
    <citation type="submission" date="2018-09" db="EMBL/GenBank/DDBJ databases">
        <title>Whole genome based analysis of evolution and adaptive divergence in Indian and Brazilian strains of Azospirillum brasilense.</title>
        <authorList>
            <person name="Singh C."/>
            <person name="Tripathi A.K."/>
        </authorList>
    </citation>
    <scope>NUCLEOTIDE SEQUENCE [LARGE SCALE GENOMIC DNA]</scope>
    <source>
        <strain evidence="2 3">MTCC4038</strain>
        <plasmid evidence="2 3">p3</plasmid>
    </source>
</reference>
<dbReference type="Pfam" id="PF23812">
    <property type="entry name" value="Phage_TAC_18"/>
    <property type="match status" value="1"/>
</dbReference>
<evidence type="ECO:0000313" key="3">
    <source>
        <dbReference type="Proteomes" id="UP000298774"/>
    </source>
</evidence>
<keyword evidence="4" id="KW-1185">Reference proteome</keyword>
<dbReference type="AlphaFoldDB" id="A0A4D8QU41"/>
<dbReference type="EMBL" id="JAWXYC010000001">
    <property type="protein sequence ID" value="MDX5949936.1"/>
    <property type="molecule type" value="Genomic_DNA"/>
</dbReference>
<proteinExistence type="predicted"/>
<dbReference type="EMBL" id="CP032342">
    <property type="protein sequence ID" value="QCO13051.1"/>
    <property type="molecule type" value="Genomic_DNA"/>
</dbReference>
<dbReference type="Proteomes" id="UP001277471">
    <property type="component" value="Unassembled WGS sequence"/>
</dbReference>
<accession>A0A4D8QU41</accession>
<gene>
    <name evidence="2" type="ORF">D3868_26910</name>
    <name evidence="1" type="ORF">SIM66_01760</name>
</gene>
<dbReference type="InterPro" id="IPR056919">
    <property type="entry name" value="Phage_TAC_18"/>
</dbReference>
<geneLocation type="plasmid" evidence="2 3">
    <name>p3</name>
</geneLocation>
<organism evidence="2 3">
    <name type="scientific">Azospirillum brasilense</name>
    <dbReference type="NCBI Taxonomy" id="192"/>
    <lineage>
        <taxon>Bacteria</taxon>
        <taxon>Pseudomonadati</taxon>
        <taxon>Pseudomonadota</taxon>
        <taxon>Alphaproteobacteria</taxon>
        <taxon>Rhodospirillales</taxon>
        <taxon>Azospirillaceae</taxon>
        <taxon>Azospirillum</taxon>
    </lineage>
</organism>
<evidence type="ECO:0000313" key="2">
    <source>
        <dbReference type="EMBL" id="QCO13051.1"/>
    </source>
</evidence>